<dbReference type="PANTHER" id="PTHR21485">
    <property type="entry name" value="HAD SUPERFAMILY MEMBERS CMAS AND KDSC"/>
    <property type="match status" value="1"/>
</dbReference>
<dbReference type="OrthoDB" id="9805604at2"/>
<sequence>MNILFIIPARGGSKGLPGKNIRPLNGIPLITHSVQHALASKYPKKVVVSTDDAKIAAVAKEAGAEIVERPADISGDTASSESALIHALTTVEQQGYIPDLVVFLQCTSPIRGIDDIDNAIELLLKEKSDSLLSASPNHRFIWKKGPQGFYSVNYDYNKRQRRQDLEPEYVENGSIYIFKPWVLKENNNRLGGKVSLYLMSDESSYEIDSAMDFMIIENLMKGLE</sequence>
<dbReference type="PANTHER" id="PTHR21485:SF3">
    <property type="entry name" value="N-ACYLNEURAMINATE CYTIDYLYLTRANSFERASE"/>
    <property type="match status" value="1"/>
</dbReference>
<dbReference type="InterPro" id="IPR029044">
    <property type="entry name" value="Nucleotide-diphossugar_trans"/>
</dbReference>
<proteinExistence type="predicted"/>
<dbReference type="AlphaFoldDB" id="A0A2K9NMT2"/>
<keyword evidence="2" id="KW-1185">Reference proteome</keyword>
<dbReference type="CDD" id="cd02513">
    <property type="entry name" value="CMP-NeuAc_Synthase"/>
    <property type="match status" value="1"/>
</dbReference>
<dbReference type="GO" id="GO:0008781">
    <property type="term" value="F:N-acylneuraminate cytidylyltransferase activity"/>
    <property type="evidence" value="ECO:0007669"/>
    <property type="project" value="TreeGrafter"/>
</dbReference>
<dbReference type="InterPro" id="IPR003329">
    <property type="entry name" value="Cytidylyl_trans"/>
</dbReference>
<accession>A0A2K9NMT2</accession>
<dbReference type="Proteomes" id="UP000235584">
    <property type="component" value="Chromosome"/>
</dbReference>
<dbReference type="EMBL" id="CP025704">
    <property type="protein sequence ID" value="AUN96817.1"/>
    <property type="molecule type" value="Genomic_DNA"/>
</dbReference>
<evidence type="ECO:0000313" key="2">
    <source>
        <dbReference type="Proteomes" id="UP000235584"/>
    </source>
</evidence>
<dbReference type="Gene3D" id="3.90.550.10">
    <property type="entry name" value="Spore Coat Polysaccharide Biosynthesis Protein SpsA, Chain A"/>
    <property type="match status" value="1"/>
</dbReference>
<dbReference type="Pfam" id="PF02348">
    <property type="entry name" value="CTP_transf_3"/>
    <property type="match status" value="1"/>
</dbReference>
<dbReference type="RefSeq" id="WP_102242112.1">
    <property type="nucleotide sequence ID" value="NZ_CP025704.1"/>
</dbReference>
<dbReference type="InterPro" id="IPR050793">
    <property type="entry name" value="CMP-NeuNAc_synthase"/>
</dbReference>
<organism evidence="1 2">
    <name type="scientific">Bacteriovorax stolpii</name>
    <name type="common">Bdellovibrio stolpii</name>
    <dbReference type="NCBI Taxonomy" id="960"/>
    <lineage>
        <taxon>Bacteria</taxon>
        <taxon>Pseudomonadati</taxon>
        <taxon>Bdellovibrionota</taxon>
        <taxon>Bacteriovoracia</taxon>
        <taxon>Bacteriovoracales</taxon>
        <taxon>Bacteriovoracaceae</taxon>
        <taxon>Bacteriovorax</taxon>
    </lineage>
</organism>
<evidence type="ECO:0000313" key="1">
    <source>
        <dbReference type="EMBL" id="AUN96817.1"/>
    </source>
</evidence>
<dbReference type="KEGG" id="bsto:C0V70_01595"/>
<reference evidence="1 2" key="1">
    <citation type="submission" date="2018-01" db="EMBL/GenBank/DDBJ databases">
        <title>Complete genome sequence of Bacteriovorax stolpii DSM12778.</title>
        <authorList>
            <person name="Tang B."/>
            <person name="Chang J."/>
        </authorList>
    </citation>
    <scope>NUCLEOTIDE SEQUENCE [LARGE SCALE GENOMIC DNA]</scope>
    <source>
        <strain evidence="1 2">DSM 12778</strain>
    </source>
</reference>
<keyword evidence="1" id="KW-0548">Nucleotidyltransferase</keyword>
<gene>
    <name evidence="1" type="ORF">C0V70_01595</name>
</gene>
<name>A0A2K9NMT2_BACTC</name>
<keyword evidence="1" id="KW-0808">Transferase</keyword>
<protein>
    <submittedName>
        <fullName evidence="1">Acylneuraminate cytidylyltransferase</fullName>
    </submittedName>
</protein>
<dbReference type="SUPFAM" id="SSF53448">
    <property type="entry name" value="Nucleotide-diphospho-sugar transferases"/>
    <property type="match status" value="1"/>
</dbReference>